<feature type="transmembrane region" description="Helical" evidence="13">
    <location>
        <begin position="482"/>
        <end position="501"/>
    </location>
</feature>
<feature type="transmembrane region" description="Helical" evidence="13">
    <location>
        <begin position="177"/>
        <end position="200"/>
    </location>
</feature>
<dbReference type="InterPro" id="IPR014371">
    <property type="entry name" value="Oat_ACAT_DAG_ARE"/>
</dbReference>
<dbReference type="OrthoDB" id="10039049at2759"/>
<feature type="compositionally biased region" description="Low complexity" evidence="12">
    <location>
        <begin position="76"/>
        <end position="89"/>
    </location>
</feature>
<protein>
    <recommendedName>
        <fullName evidence="10">O-acyltransferase</fullName>
    </recommendedName>
</protein>
<feature type="transmembrane region" description="Helical" evidence="13">
    <location>
        <begin position="251"/>
        <end position="272"/>
    </location>
</feature>
<gene>
    <name evidence="14" type="ORF">CYY_006268</name>
</gene>
<feature type="transmembrane region" description="Helical" evidence="13">
    <location>
        <begin position="278"/>
        <end position="298"/>
    </location>
</feature>
<accession>A0A8J4PSI5</accession>
<feature type="compositionally biased region" description="Low complexity" evidence="12">
    <location>
        <begin position="14"/>
        <end position="27"/>
    </location>
</feature>
<feature type="region of interest" description="Disordered" evidence="12">
    <location>
        <begin position="1"/>
        <end position="108"/>
    </location>
</feature>
<evidence type="ECO:0000256" key="13">
    <source>
        <dbReference type="SAM" id="Phobius"/>
    </source>
</evidence>
<evidence type="ECO:0000313" key="15">
    <source>
        <dbReference type="Proteomes" id="UP000695562"/>
    </source>
</evidence>
<keyword evidence="5 13" id="KW-0812">Transmembrane</keyword>
<evidence type="ECO:0000256" key="11">
    <source>
        <dbReference type="PIRSR" id="PIRSR000439-1"/>
    </source>
</evidence>
<evidence type="ECO:0000256" key="7">
    <source>
        <dbReference type="ARBA" id="ARBA00022989"/>
    </source>
</evidence>
<dbReference type="GO" id="GO:0004144">
    <property type="term" value="F:diacylglycerol O-acyltransferase activity"/>
    <property type="evidence" value="ECO:0007669"/>
    <property type="project" value="TreeGrafter"/>
</dbReference>
<feature type="active site" evidence="11">
    <location>
        <position position="494"/>
    </location>
</feature>
<evidence type="ECO:0000256" key="3">
    <source>
        <dbReference type="ARBA" id="ARBA00009010"/>
    </source>
</evidence>
<feature type="compositionally biased region" description="Basic and acidic residues" evidence="12">
    <location>
        <begin position="29"/>
        <end position="54"/>
    </location>
</feature>
<keyword evidence="8 10" id="KW-0472">Membrane</keyword>
<keyword evidence="6 10" id="KW-0256">Endoplasmic reticulum</keyword>
<comment type="subcellular location">
    <subcellularLocation>
        <location evidence="1 10">Endoplasmic reticulum membrane</location>
        <topology evidence="1 10">Multi-pass membrane protein</topology>
    </subcellularLocation>
</comment>
<dbReference type="Proteomes" id="UP000695562">
    <property type="component" value="Unassembled WGS sequence"/>
</dbReference>
<evidence type="ECO:0000256" key="4">
    <source>
        <dbReference type="ARBA" id="ARBA00022679"/>
    </source>
</evidence>
<dbReference type="GO" id="GO:0019432">
    <property type="term" value="P:triglyceride biosynthetic process"/>
    <property type="evidence" value="ECO:0007669"/>
    <property type="project" value="TreeGrafter"/>
</dbReference>
<dbReference type="PANTHER" id="PTHR10408:SF7">
    <property type="entry name" value="DIACYLGLYCEROL O-ACYLTRANSFERASE 1"/>
    <property type="match status" value="1"/>
</dbReference>
<evidence type="ECO:0000256" key="1">
    <source>
        <dbReference type="ARBA" id="ARBA00004477"/>
    </source>
</evidence>
<feature type="transmembrane region" description="Helical" evidence="13">
    <location>
        <begin position="410"/>
        <end position="429"/>
    </location>
</feature>
<feature type="transmembrane region" description="Helical" evidence="13">
    <location>
        <begin position="220"/>
        <end position="239"/>
    </location>
</feature>
<reference evidence="14" key="1">
    <citation type="submission" date="2020-01" db="EMBL/GenBank/DDBJ databases">
        <title>Development of genomics and gene disruption for Polysphondylium violaceum indicates a role for the polyketide synthase stlB in stalk morphogenesis.</title>
        <authorList>
            <person name="Narita B."/>
            <person name="Kawabe Y."/>
            <person name="Kin K."/>
            <person name="Saito T."/>
            <person name="Gibbs R."/>
            <person name="Kuspa A."/>
            <person name="Muzny D."/>
            <person name="Queller D."/>
            <person name="Richards S."/>
            <person name="Strassman J."/>
            <person name="Sucgang R."/>
            <person name="Worley K."/>
            <person name="Schaap P."/>
        </authorList>
    </citation>
    <scope>NUCLEOTIDE SEQUENCE</scope>
    <source>
        <strain evidence="14">QSvi11</strain>
    </source>
</reference>
<dbReference type="EMBL" id="AJWJ01000282">
    <property type="protein sequence ID" value="KAF2072411.1"/>
    <property type="molecule type" value="Genomic_DNA"/>
</dbReference>
<evidence type="ECO:0000256" key="10">
    <source>
        <dbReference type="PIRNR" id="PIRNR000439"/>
    </source>
</evidence>
<evidence type="ECO:0000256" key="2">
    <source>
        <dbReference type="ARBA" id="ARBA00005189"/>
    </source>
</evidence>
<evidence type="ECO:0000256" key="9">
    <source>
        <dbReference type="ARBA" id="ARBA00023315"/>
    </source>
</evidence>
<name>A0A8J4PSI5_9MYCE</name>
<comment type="similarity">
    <text evidence="3 10">Belongs to the membrane-bound acyltransferase family. Sterol o-acyltransferase subfamily.</text>
</comment>
<dbReference type="GO" id="GO:0005789">
    <property type="term" value="C:endoplasmic reticulum membrane"/>
    <property type="evidence" value="ECO:0007669"/>
    <property type="project" value="UniProtKB-SubCell"/>
</dbReference>
<feature type="transmembrane region" description="Helical" evidence="13">
    <location>
        <begin position="361"/>
        <end position="380"/>
    </location>
</feature>
<proteinExistence type="inferred from homology"/>
<evidence type="ECO:0000256" key="6">
    <source>
        <dbReference type="ARBA" id="ARBA00022824"/>
    </source>
</evidence>
<comment type="pathway">
    <text evidence="2">Lipid metabolism.</text>
</comment>
<feature type="transmembrane region" description="Helical" evidence="13">
    <location>
        <begin position="535"/>
        <end position="553"/>
    </location>
</feature>
<dbReference type="PANTHER" id="PTHR10408">
    <property type="entry name" value="STEROL O-ACYLTRANSFERASE"/>
    <property type="match status" value="1"/>
</dbReference>
<feature type="transmembrane region" description="Helical" evidence="13">
    <location>
        <begin position="507"/>
        <end position="523"/>
    </location>
</feature>
<keyword evidence="9 10" id="KW-0012">Acyltransferase</keyword>
<sequence length="576" mass="66854">MDVPIFESSPQRHQQQNNNTTMKENNNIKSKERETERVRNRFISHEFHKLDRTQSRINPPKVSDTDSESESEYFLSPSQSNGNNNKSSSTAYDKRSLNGKPGGMTISQRNVSNNTKAISLDEKQQQSVAPAIQSQQHHHHHQTKQSNEKPNLTLNGLFTHRPSLLSSEASGSSYRGFLNLLVLLLITASFRLVILNHLTYGVRIDLNLLKISEYHRWPGVMIGLGINIFIISAYLIEFAASKRIFSDSFCYVLRVLNCAASVIVPSASILAFSPNPASGIIVMIMVCTFSMKIISYHYENSKQRKLNPDNTKFIYNGDTSIYPNNLSLRSTYWFMLVPTLVYQLSYPRSNRIRKGYLARRIFEALFLSSLIFWMVEQYMVPLVQNSVLPMEQYDVARILERIMKLSLPNLYVWLLGFYVFFHLYLNIVAEITRFADREFYRDWWNSTGLDYFWRTWNMPVHHWMVVLIYTPMRRRGFSKNMGYFMCFFVSAIFHELVISIPFHSFKLWGFFGIMSQMVLIALTKGSLNGKNIGNVIFWVTIVLGQPLIVLLYYRNFIQEHPSLYPTTTMMPNSDNH</sequence>
<feature type="region of interest" description="Disordered" evidence="12">
    <location>
        <begin position="121"/>
        <end position="152"/>
    </location>
</feature>
<evidence type="ECO:0000256" key="12">
    <source>
        <dbReference type="SAM" id="MobiDB-lite"/>
    </source>
</evidence>
<dbReference type="PIRSF" id="PIRSF000439">
    <property type="entry name" value="Oat_ACAT_DAG_ARE"/>
    <property type="match status" value="1"/>
</dbReference>
<keyword evidence="15" id="KW-1185">Reference proteome</keyword>
<comment type="caution">
    <text evidence="14">The sequence shown here is derived from an EMBL/GenBank/DDBJ whole genome shotgun (WGS) entry which is preliminary data.</text>
</comment>
<dbReference type="AlphaFoldDB" id="A0A8J4PSI5"/>
<keyword evidence="7 13" id="KW-1133">Transmembrane helix</keyword>
<evidence type="ECO:0000256" key="5">
    <source>
        <dbReference type="ARBA" id="ARBA00022692"/>
    </source>
</evidence>
<organism evidence="14 15">
    <name type="scientific">Polysphondylium violaceum</name>
    <dbReference type="NCBI Taxonomy" id="133409"/>
    <lineage>
        <taxon>Eukaryota</taxon>
        <taxon>Amoebozoa</taxon>
        <taxon>Evosea</taxon>
        <taxon>Eumycetozoa</taxon>
        <taxon>Dictyostelia</taxon>
        <taxon>Dictyosteliales</taxon>
        <taxon>Dictyosteliaceae</taxon>
        <taxon>Polysphondylium</taxon>
    </lineage>
</organism>
<evidence type="ECO:0000256" key="8">
    <source>
        <dbReference type="ARBA" id="ARBA00023136"/>
    </source>
</evidence>
<dbReference type="InterPro" id="IPR004299">
    <property type="entry name" value="MBOAT_fam"/>
</dbReference>
<evidence type="ECO:0000313" key="14">
    <source>
        <dbReference type="EMBL" id="KAF2072411.1"/>
    </source>
</evidence>
<keyword evidence="4 10" id="KW-0808">Transferase</keyword>
<dbReference type="Pfam" id="PF03062">
    <property type="entry name" value="MBOAT"/>
    <property type="match status" value="1"/>
</dbReference>